<organism evidence="2">
    <name type="scientific">Leifsonia sp. NPDC080035</name>
    <dbReference type="NCBI Taxonomy" id="3143936"/>
    <lineage>
        <taxon>Bacteria</taxon>
        <taxon>Bacillati</taxon>
        <taxon>Actinomycetota</taxon>
        <taxon>Actinomycetes</taxon>
        <taxon>Micrococcales</taxon>
        <taxon>Microbacteriaceae</taxon>
        <taxon>Leifsonia</taxon>
    </lineage>
</organism>
<reference evidence="2" key="1">
    <citation type="submission" date="2024-05" db="EMBL/GenBank/DDBJ databases">
        <title>The Natural Products Discovery Center: Release of the First 8490 Sequenced Strains for Exploring Actinobacteria Biosynthetic Diversity.</title>
        <authorList>
            <person name="Kalkreuter E."/>
            <person name="Kautsar S.A."/>
            <person name="Yang D."/>
            <person name="Bader C.D."/>
            <person name="Teijaro C.N."/>
            <person name="Fluegel L."/>
            <person name="Davis C.M."/>
            <person name="Simpson J.R."/>
            <person name="Lauterbach L."/>
            <person name="Steele A.D."/>
            <person name="Gui C."/>
            <person name="Meng S."/>
            <person name="Li G."/>
            <person name="Viehrig K."/>
            <person name="Ye F."/>
            <person name="Su P."/>
            <person name="Kiefer A.F."/>
            <person name="Nichols A."/>
            <person name="Cepeda A.J."/>
            <person name="Yan W."/>
            <person name="Fan B."/>
            <person name="Jiang Y."/>
            <person name="Adhikari A."/>
            <person name="Zheng C.-J."/>
            <person name="Schuster L."/>
            <person name="Cowan T.M."/>
            <person name="Smanski M.J."/>
            <person name="Chevrette M.G."/>
            <person name="de Carvalho L.P.S."/>
            <person name="Shen B."/>
        </authorList>
    </citation>
    <scope>NUCLEOTIDE SEQUENCE</scope>
    <source>
        <strain evidence="2">NPDC080035</strain>
    </source>
</reference>
<dbReference type="PANTHER" id="PTHR36151:SF3">
    <property type="entry name" value="ER-BOUND OXYGENASE MPAB_MPAB'_RUBBER OXYGENASE CATALYTIC DOMAIN-CONTAINING PROTEIN"/>
    <property type="match status" value="1"/>
</dbReference>
<dbReference type="AlphaFoldDB" id="A0AAU7GFH4"/>
<dbReference type="EMBL" id="CP157390">
    <property type="protein sequence ID" value="XBM48694.1"/>
    <property type="molecule type" value="Genomic_DNA"/>
</dbReference>
<proteinExistence type="predicted"/>
<accession>A0AAU7GFH4</accession>
<sequence>MDTDGREETSPLRRIAAESLVVAGGGCALLLQIAHPAIGRGVAEHSDFANRVMDRFHATMVFLTAGLFATPEEFATVRRRVNRAHVPVRGTADGAGPAYNAFDPSLQLWVSATIYHTMMDLYARVHGPLEPQAAEEAYNEFRELGVNLQVPPERWPATLDDFDVYWQDMIAGLRVNDATLAVSRQILYPRGVPGWMRLLLPDVRLVTAGLLPASVRESFGLPWTEKQQDRFERRMRLTAAVYPRLPARLRHASRDAYLRRLRRAARARPGATGHPDPSSG</sequence>
<protein>
    <submittedName>
        <fullName evidence="2">Oxygenase MpaB family protein</fullName>
        <ecNumber evidence="2">1.-.-.-</ecNumber>
    </submittedName>
</protein>
<feature type="domain" description="ER-bound oxygenase mpaB/mpaB'/Rubber oxygenase catalytic" evidence="1">
    <location>
        <begin position="13"/>
        <end position="239"/>
    </location>
</feature>
<evidence type="ECO:0000259" key="1">
    <source>
        <dbReference type="Pfam" id="PF09995"/>
    </source>
</evidence>
<evidence type="ECO:0000313" key="2">
    <source>
        <dbReference type="EMBL" id="XBM48694.1"/>
    </source>
</evidence>
<dbReference type="GO" id="GO:0016491">
    <property type="term" value="F:oxidoreductase activity"/>
    <property type="evidence" value="ECO:0007669"/>
    <property type="project" value="UniProtKB-KW"/>
</dbReference>
<gene>
    <name evidence="2" type="ORF">AAME72_02280</name>
</gene>
<dbReference type="RefSeq" id="WP_348788638.1">
    <property type="nucleotide sequence ID" value="NZ_CP157390.1"/>
</dbReference>
<name>A0AAU7GFH4_9MICO</name>
<dbReference type="PANTHER" id="PTHR36151">
    <property type="entry name" value="BLR2777 PROTEIN"/>
    <property type="match status" value="1"/>
</dbReference>
<keyword evidence="2" id="KW-0560">Oxidoreductase</keyword>
<dbReference type="InterPro" id="IPR018713">
    <property type="entry name" value="MPAB/Lcp_cat_dom"/>
</dbReference>
<dbReference type="EC" id="1.-.-.-" evidence="2"/>
<dbReference type="Pfam" id="PF09995">
    <property type="entry name" value="MPAB_Lcp_cat"/>
    <property type="match status" value="1"/>
</dbReference>